<sequence length="137" mass="14738">MTELAVAILAGLGAYLGSVYALSKRHSGPTAPDATAQAYRDAIDALVGLRRAYLSVHSGMNSSEPIANDIKIGVDRAYERVDSIKASTVFLLSQADFEAIDVALEAFDAGDSQLWFEAADKAIEVLQRSAFRLFPSR</sequence>
<keyword evidence="2" id="KW-1185">Reference proteome</keyword>
<organism evidence="1 2">
    <name type="scientific">Caballeronia arationis</name>
    <dbReference type="NCBI Taxonomy" id="1777142"/>
    <lineage>
        <taxon>Bacteria</taxon>
        <taxon>Pseudomonadati</taxon>
        <taxon>Pseudomonadota</taxon>
        <taxon>Betaproteobacteria</taxon>
        <taxon>Burkholderiales</taxon>
        <taxon>Burkholderiaceae</taxon>
        <taxon>Caballeronia</taxon>
    </lineage>
</organism>
<protein>
    <submittedName>
        <fullName evidence="1">Uncharacterized protein</fullName>
    </submittedName>
</protein>
<dbReference type="Proteomes" id="UP000219522">
    <property type="component" value="Unassembled WGS sequence"/>
</dbReference>
<dbReference type="EMBL" id="OCSU01000001">
    <property type="protein sequence ID" value="SOE54015.1"/>
    <property type="molecule type" value="Genomic_DNA"/>
</dbReference>
<reference evidence="1 2" key="1">
    <citation type="submission" date="2017-09" db="EMBL/GenBank/DDBJ databases">
        <authorList>
            <person name="Varghese N."/>
            <person name="Submissions S."/>
        </authorList>
    </citation>
    <scope>NUCLEOTIDE SEQUENCE [LARGE SCALE GENOMIC DNA]</scope>
    <source>
        <strain evidence="1 2">OK806</strain>
    </source>
</reference>
<evidence type="ECO:0000313" key="2">
    <source>
        <dbReference type="Proteomes" id="UP000219522"/>
    </source>
</evidence>
<comment type="caution">
    <text evidence="1">The sequence shown here is derived from an EMBL/GenBank/DDBJ whole genome shotgun (WGS) entry which is preliminary data.</text>
</comment>
<accession>A0A7Z7I1Z1</accession>
<evidence type="ECO:0000313" key="1">
    <source>
        <dbReference type="EMBL" id="SOE54015.1"/>
    </source>
</evidence>
<dbReference type="RefSeq" id="WP_143753526.1">
    <property type="nucleotide sequence ID" value="NZ_FCOG02000093.1"/>
</dbReference>
<dbReference type="AlphaFoldDB" id="A0A7Z7I1Z1"/>
<proteinExistence type="predicted"/>
<name>A0A7Z7I1Z1_9BURK</name>
<gene>
    <name evidence="1" type="ORF">SAMN05446927_0750</name>
</gene>